<evidence type="ECO:0000313" key="2">
    <source>
        <dbReference type="EMBL" id="SNQ46778.1"/>
    </source>
</evidence>
<dbReference type="Pfam" id="PF01725">
    <property type="entry name" value="Ham1p_like"/>
    <property type="match status" value="1"/>
</dbReference>
<dbReference type="GO" id="GO:0047429">
    <property type="term" value="F:nucleoside triphosphate diphosphatase activity"/>
    <property type="evidence" value="ECO:0007669"/>
    <property type="project" value="InterPro"/>
</dbReference>
<dbReference type="InterPro" id="IPR029001">
    <property type="entry name" value="ITPase-like_fam"/>
</dbReference>
<evidence type="ECO:0000256" key="1">
    <source>
        <dbReference type="ARBA" id="ARBA00022801"/>
    </source>
</evidence>
<protein>
    <submittedName>
        <fullName evidence="2">Non-canonical purine NTP pyrophosphatase, rdgB/HAM1 family</fullName>
    </submittedName>
</protein>
<dbReference type="Proteomes" id="UP000234331">
    <property type="component" value="Unassembled WGS sequence"/>
</dbReference>
<dbReference type="RefSeq" id="WP_101830754.1">
    <property type="nucleotide sequence ID" value="NZ_FZMO01000063.1"/>
</dbReference>
<accession>A0A2I2KM86</accession>
<keyword evidence="3" id="KW-1185">Reference proteome</keyword>
<keyword evidence="1" id="KW-0378">Hydrolase</keyword>
<dbReference type="InterPro" id="IPR002637">
    <property type="entry name" value="RdgB/HAM1"/>
</dbReference>
<dbReference type="OrthoDB" id="9807456at2"/>
<evidence type="ECO:0000313" key="3">
    <source>
        <dbReference type="Proteomes" id="UP000234331"/>
    </source>
</evidence>
<dbReference type="SUPFAM" id="SSF52972">
    <property type="entry name" value="ITPase-like"/>
    <property type="match status" value="1"/>
</dbReference>
<reference evidence="2 3" key="1">
    <citation type="submission" date="2017-06" db="EMBL/GenBank/DDBJ databases">
        <authorList>
            <person name="Kim H.J."/>
            <person name="Triplett B.A."/>
        </authorList>
    </citation>
    <scope>NUCLEOTIDE SEQUENCE [LARGE SCALE GENOMIC DNA]</scope>
    <source>
        <strain evidence="2">FRACA_ARgP5</strain>
    </source>
</reference>
<gene>
    <name evidence="2" type="ORF">FRACA_1550008</name>
</gene>
<dbReference type="GO" id="GO:0009143">
    <property type="term" value="P:nucleoside triphosphate catabolic process"/>
    <property type="evidence" value="ECO:0007669"/>
    <property type="project" value="InterPro"/>
</dbReference>
<organism evidence="2 3">
    <name type="scientific">Frankia canadensis</name>
    <dbReference type="NCBI Taxonomy" id="1836972"/>
    <lineage>
        <taxon>Bacteria</taxon>
        <taxon>Bacillati</taxon>
        <taxon>Actinomycetota</taxon>
        <taxon>Actinomycetes</taxon>
        <taxon>Frankiales</taxon>
        <taxon>Frankiaceae</taxon>
        <taxon>Frankia</taxon>
    </lineage>
</organism>
<dbReference type="AlphaFoldDB" id="A0A2I2KM86"/>
<dbReference type="EMBL" id="FZMO01000063">
    <property type="protein sequence ID" value="SNQ46778.1"/>
    <property type="molecule type" value="Genomic_DNA"/>
</dbReference>
<name>A0A2I2KM86_9ACTN</name>
<dbReference type="Gene3D" id="3.90.950.10">
    <property type="match status" value="1"/>
</dbReference>
<proteinExistence type="predicted"/>
<sequence>MGVDLGSRAGSNGHSFDTVFAPVGSARTFAEMPIEQKNELSPRRHAVDALRAHLGLTGS</sequence>